<feature type="coiled-coil region" evidence="1">
    <location>
        <begin position="446"/>
        <end position="508"/>
    </location>
</feature>
<dbReference type="InterPro" id="IPR003034">
    <property type="entry name" value="SAP_dom"/>
</dbReference>
<sequence length="631" mass="73528">EKDESIKKEPTHHSELDPKTMKIQDLRDELSARNLSPKGLKPQLIARLVKALRTEKSQEEDKSVEDVIEIENSETENADEEDNRNDDVTDLDMTDIVVLDEYDSTKNDDKDIKKEDRKSVDEKDRQYLERRYKLPESPRIIVHPSKTAKSGKFDCTIMSLSVLLDYRPEDAKEHSFEVSLFAELFNEMLMRDFGFNIYKELVMLPDKPKEEKKKDEKKTDEKDSDEKSDSTKERAISRTSDSEKSEKKSLKDQDREKERTREREKRSSKSRDRDRLLSKSRNRDDESEDDDFSIISGEKRKKRVVAKPELLLSFVYFDTTHCGYIFEKDMEELLYALGLNLSRGQVRKILSKTILRDSLYYKKLTHKPNEEDDSAKEAELQVETIKVDYAKLAKGNKYNFPIFKGDDSTKTPPTKRARKESSGENGNIDAVSNNGLVAYKGGVLDVANMLEQMKRIEKEREESERTLVELKKQNSELSSKSSKAVTRMKDLQISTATLTRRLNDAEQSVSTLSKKCNEYYSLVSNIYDKITPVISKNDRILKNESSSRDKDREKERDKDKEKDKEREKDRDKGREKDRDKEKGKEEPSKEKEADKVREKDRAKTHEREEVKTAVKEVKENCTQEVKKEVSE</sequence>
<keyword evidence="4" id="KW-0131">Cell cycle</keyword>
<dbReference type="Pfam" id="PF19256">
    <property type="entry name" value="LAIKA"/>
    <property type="match status" value="1"/>
</dbReference>
<feature type="compositionally biased region" description="Acidic residues" evidence="2">
    <location>
        <begin position="66"/>
        <end position="90"/>
    </location>
</feature>
<dbReference type="AlphaFoldDB" id="A0A0K8TLE8"/>
<dbReference type="EMBL" id="GDAI01002426">
    <property type="protein sequence ID" value="JAI15177.1"/>
    <property type="molecule type" value="mRNA"/>
</dbReference>
<feature type="region of interest" description="Disordered" evidence="2">
    <location>
        <begin position="208"/>
        <end position="291"/>
    </location>
</feature>
<proteinExistence type="evidence at transcript level"/>
<dbReference type="Pfam" id="PF02037">
    <property type="entry name" value="SAP"/>
    <property type="match status" value="1"/>
</dbReference>
<dbReference type="InterPro" id="IPR045353">
    <property type="entry name" value="LAIKA"/>
</dbReference>
<dbReference type="GO" id="GO:0005634">
    <property type="term" value="C:nucleus"/>
    <property type="evidence" value="ECO:0007669"/>
    <property type="project" value="TreeGrafter"/>
</dbReference>
<dbReference type="InterPro" id="IPR025224">
    <property type="entry name" value="CCAR1/CCAR2"/>
</dbReference>
<feature type="compositionally biased region" description="Basic and acidic residues" evidence="2">
    <location>
        <begin position="53"/>
        <end position="65"/>
    </location>
</feature>
<keyword evidence="4" id="KW-0132">Cell division</keyword>
<protein>
    <submittedName>
        <fullName evidence="4">Putative cell division cycle and apoptosis regulator protein 1</fullName>
    </submittedName>
</protein>
<evidence type="ECO:0000313" key="4">
    <source>
        <dbReference type="EMBL" id="JAI15177.1"/>
    </source>
</evidence>
<evidence type="ECO:0000259" key="3">
    <source>
        <dbReference type="PROSITE" id="PS50800"/>
    </source>
</evidence>
<feature type="non-terminal residue" evidence="4">
    <location>
        <position position="1"/>
    </location>
</feature>
<dbReference type="SMART" id="SM00513">
    <property type="entry name" value="SAP"/>
    <property type="match status" value="1"/>
</dbReference>
<organism evidence="4">
    <name type="scientific">Tabanus bromius</name>
    <name type="common">Band-eyed brown horse fly</name>
    <dbReference type="NCBI Taxonomy" id="304241"/>
    <lineage>
        <taxon>Eukaryota</taxon>
        <taxon>Metazoa</taxon>
        <taxon>Ecdysozoa</taxon>
        <taxon>Arthropoda</taxon>
        <taxon>Hexapoda</taxon>
        <taxon>Insecta</taxon>
        <taxon>Pterygota</taxon>
        <taxon>Neoptera</taxon>
        <taxon>Endopterygota</taxon>
        <taxon>Diptera</taxon>
        <taxon>Brachycera</taxon>
        <taxon>Tabanomorpha</taxon>
        <taxon>Tabanoidea</taxon>
        <taxon>Tabanidae</taxon>
        <taxon>Tabanus</taxon>
    </lineage>
</organism>
<name>A0A0K8TLE8_TABBR</name>
<keyword evidence="1" id="KW-0175">Coiled coil</keyword>
<dbReference type="Gene3D" id="1.10.720.30">
    <property type="entry name" value="SAP domain"/>
    <property type="match status" value="1"/>
</dbReference>
<dbReference type="PROSITE" id="PS50800">
    <property type="entry name" value="SAP"/>
    <property type="match status" value="1"/>
</dbReference>
<dbReference type="PANTHER" id="PTHR14304:SF11">
    <property type="entry name" value="SAP DOMAIN-CONTAINING PROTEIN"/>
    <property type="match status" value="1"/>
</dbReference>
<feature type="region of interest" description="Disordered" evidence="2">
    <location>
        <begin position="53"/>
        <end position="90"/>
    </location>
</feature>
<dbReference type="PANTHER" id="PTHR14304">
    <property type="entry name" value="CELL DIVISION CYCLE AND APOPTOSIS REGULATOR PROTEIN"/>
    <property type="match status" value="1"/>
</dbReference>
<evidence type="ECO:0000256" key="1">
    <source>
        <dbReference type="SAM" id="Coils"/>
    </source>
</evidence>
<dbReference type="SUPFAM" id="SSF68906">
    <property type="entry name" value="SAP domain"/>
    <property type="match status" value="1"/>
</dbReference>
<evidence type="ECO:0000256" key="2">
    <source>
        <dbReference type="SAM" id="MobiDB-lite"/>
    </source>
</evidence>
<dbReference type="SUPFAM" id="SSF90257">
    <property type="entry name" value="Myosin rod fragments"/>
    <property type="match status" value="1"/>
</dbReference>
<dbReference type="GO" id="GO:0006355">
    <property type="term" value="P:regulation of DNA-templated transcription"/>
    <property type="evidence" value="ECO:0007669"/>
    <property type="project" value="InterPro"/>
</dbReference>
<dbReference type="InterPro" id="IPR036361">
    <property type="entry name" value="SAP_dom_sf"/>
</dbReference>
<feature type="domain" description="SAP" evidence="3">
    <location>
        <begin position="18"/>
        <end position="52"/>
    </location>
</feature>
<reference evidence="4" key="1">
    <citation type="journal article" date="2015" name="Insect Biochem. Mol. Biol.">
        <title>An insight into the sialome of the horse fly, Tabanus bromius.</title>
        <authorList>
            <person name="Ribeiro J.M."/>
            <person name="Kazimirova M."/>
            <person name="Takac P."/>
            <person name="Andersen J.F."/>
            <person name="Francischetti I.M."/>
        </authorList>
    </citation>
    <scope>NUCLEOTIDE SEQUENCE</scope>
</reference>
<feature type="region of interest" description="Disordered" evidence="2">
    <location>
        <begin position="541"/>
        <end position="631"/>
    </location>
</feature>
<feature type="region of interest" description="Disordered" evidence="2">
    <location>
        <begin position="1"/>
        <end position="23"/>
    </location>
</feature>
<feature type="compositionally biased region" description="Basic and acidic residues" evidence="2">
    <location>
        <begin position="208"/>
        <end position="284"/>
    </location>
</feature>
<dbReference type="GO" id="GO:0051301">
    <property type="term" value="P:cell division"/>
    <property type="evidence" value="ECO:0007669"/>
    <property type="project" value="UniProtKB-KW"/>
</dbReference>
<feature type="region of interest" description="Disordered" evidence="2">
    <location>
        <begin position="403"/>
        <end position="429"/>
    </location>
</feature>
<accession>A0A0K8TLE8</accession>